<evidence type="ECO:0000259" key="3">
    <source>
        <dbReference type="Pfam" id="PF16987"/>
    </source>
</evidence>
<dbReference type="OMA" id="NNDWHAG"/>
<keyword evidence="2" id="KW-0539">Nucleus</keyword>
<dbReference type="GO" id="GO:0003713">
    <property type="term" value="F:transcription coactivator activity"/>
    <property type="evidence" value="ECO:0007669"/>
    <property type="project" value="InterPro"/>
</dbReference>
<dbReference type="AlphaFoldDB" id="A0A4Y7L4I4"/>
<gene>
    <name evidence="4" type="ORF">C5167_003386</name>
</gene>
<sequence length="106" mass="11849">MDATDWRTQLQADSRQRIVTKILETLKRHLPISGPEALVELNKIAEKFEKKISSAATSQSDYLRKISLKMLAMETKSNASASSHPQYPAEVIELDYGSPNTSEADQ</sequence>
<dbReference type="EMBL" id="CM010723">
    <property type="protein sequence ID" value="RZC79169.1"/>
    <property type="molecule type" value="Genomic_DNA"/>
</dbReference>
<dbReference type="Proteomes" id="UP000316621">
    <property type="component" value="Chromosome 9"/>
</dbReference>
<reference evidence="4 5" key="1">
    <citation type="journal article" date="2018" name="Science">
        <title>The opium poppy genome and morphinan production.</title>
        <authorList>
            <person name="Guo L."/>
            <person name="Winzer T."/>
            <person name="Yang X."/>
            <person name="Li Y."/>
            <person name="Ning Z."/>
            <person name="He Z."/>
            <person name="Teodor R."/>
            <person name="Lu Y."/>
            <person name="Bowser T.A."/>
            <person name="Graham I.A."/>
            <person name="Ye K."/>
        </authorList>
    </citation>
    <scope>NUCLEOTIDE SEQUENCE [LARGE SCALE GENOMIC DNA]</scope>
    <source>
        <strain evidence="5">cv. HN1</strain>
        <tissue evidence="4">Leaves</tissue>
    </source>
</reference>
<dbReference type="InterPro" id="IPR044661">
    <property type="entry name" value="MED15a/b/c-like"/>
</dbReference>
<evidence type="ECO:0000313" key="5">
    <source>
        <dbReference type="Proteomes" id="UP000316621"/>
    </source>
</evidence>
<comment type="subcellular location">
    <subcellularLocation>
        <location evidence="1">Nucleus</location>
    </subcellularLocation>
</comment>
<dbReference type="Gene3D" id="1.10.246.20">
    <property type="entry name" value="Coactivator CBP, KIX domain"/>
    <property type="match status" value="1"/>
</dbReference>
<dbReference type="Pfam" id="PF16987">
    <property type="entry name" value="KIX_2"/>
    <property type="match status" value="1"/>
</dbReference>
<name>A0A4Y7L4I4_PAPSO</name>
<dbReference type="PANTHER" id="PTHR33137">
    <property type="entry name" value="MEDIATOR OF RNA POLYMERASE II TRANSCRIPTION SUBUNIT 15A-RELATED"/>
    <property type="match status" value="1"/>
</dbReference>
<feature type="domain" description="Mediator complex subunit 15 KIX" evidence="3">
    <location>
        <begin position="4"/>
        <end position="83"/>
    </location>
</feature>
<evidence type="ECO:0000313" key="4">
    <source>
        <dbReference type="EMBL" id="RZC79169.1"/>
    </source>
</evidence>
<organism evidence="4 5">
    <name type="scientific">Papaver somniferum</name>
    <name type="common">Opium poppy</name>
    <dbReference type="NCBI Taxonomy" id="3469"/>
    <lineage>
        <taxon>Eukaryota</taxon>
        <taxon>Viridiplantae</taxon>
        <taxon>Streptophyta</taxon>
        <taxon>Embryophyta</taxon>
        <taxon>Tracheophyta</taxon>
        <taxon>Spermatophyta</taxon>
        <taxon>Magnoliopsida</taxon>
        <taxon>Ranunculales</taxon>
        <taxon>Papaveraceae</taxon>
        <taxon>Papaveroideae</taxon>
        <taxon>Papaver</taxon>
    </lineage>
</organism>
<dbReference type="GO" id="GO:0005634">
    <property type="term" value="C:nucleus"/>
    <property type="evidence" value="ECO:0007669"/>
    <property type="project" value="UniProtKB-SubCell"/>
</dbReference>
<dbReference type="OrthoDB" id="1912459at2759"/>
<dbReference type="InterPro" id="IPR036529">
    <property type="entry name" value="KIX_dom_sf"/>
</dbReference>
<dbReference type="SUPFAM" id="SSF47040">
    <property type="entry name" value="Kix domain of CBP (creb binding protein)"/>
    <property type="match status" value="1"/>
</dbReference>
<protein>
    <recommendedName>
        <fullName evidence="3">Mediator complex subunit 15 KIX domain-containing protein</fullName>
    </recommendedName>
</protein>
<dbReference type="Gramene" id="RZC79169">
    <property type="protein sequence ID" value="RZC79169"/>
    <property type="gene ID" value="C5167_003386"/>
</dbReference>
<dbReference type="PANTHER" id="PTHR33137:SF4">
    <property type="entry name" value="MEDIATOR OF RNA POLYMERASE II TRANSCRIPTION SUBUNIT 15A-RELATED"/>
    <property type="match status" value="1"/>
</dbReference>
<evidence type="ECO:0000256" key="2">
    <source>
        <dbReference type="ARBA" id="ARBA00023242"/>
    </source>
</evidence>
<keyword evidence="5" id="KW-1185">Reference proteome</keyword>
<proteinExistence type="predicted"/>
<dbReference type="GO" id="GO:0031490">
    <property type="term" value="F:chromatin DNA binding"/>
    <property type="evidence" value="ECO:0007669"/>
    <property type="project" value="InterPro"/>
</dbReference>
<dbReference type="InterPro" id="IPR036546">
    <property type="entry name" value="MED15_KIX"/>
</dbReference>
<evidence type="ECO:0000256" key="1">
    <source>
        <dbReference type="ARBA" id="ARBA00004123"/>
    </source>
</evidence>
<dbReference type="FunFam" id="1.10.246.20:FF:000003">
    <property type="entry name" value="Mediator of RNA polymerase II transcription subunit 15a"/>
    <property type="match status" value="1"/>
</dbReference>
<accession>A0A4Y7L4I4</accession>